<dbReference type="Ensembl" id="ENSLCAT00010023845.1">
    <property type="protein sequence ID" value="ENSLCAP00010023327.1"/>
    <property type="gene ID" value="ENSLCAG00010010957.1"/>
</dbReference>
<dbReference type="GO" id="GO:0042742">
    <property type="term" value="P:defense response to bacterium"/>
    <property type="evidence" value="ECO:0007669"/>
    <property type="project" value="UniProtKB-KW"/>
</dbReference>
<accession>A0A4W6DE35</accession>
<keyword evidence="4" id="KW-0929">Antimicrobial</keyword>
<name>A0A4W6DE35_LATCA</name>
<evidence type="ECO:0000256" key="2">
    <source>
        <dbReference type="ARBA" id="ARBA00007419"/>
    </source>
</evidence>
<evidence type="ECO:0000256" key="4">
    <source>
        <dbReference type="ARBA" id="ARBA00022529"/>
    </source>
</evidence>
<comment type="similarity">
    <text evidence="2">Belongs to the pleurocidin family.</text>
</comment>
<feature type="signal peptide" evidence="6">
    <location>
        <begin position="1"/>
        <end position="22"/>
    </location>
</feature>
<evidence type="ECO:0000313" key="7">
    <source>
        <dbReference type="Ensembl" id="ENSLCAP00010023327.1"/>
    </source>
</evidence>
<protein>
    <recommendedName>
        <fullName evidence="9">Secreted protein</fullName>
    </recommendedName>
</protein>
<evidence type="ECO:0000256" key="1">
    <source>
        <dbReference type="ARBA" id="ARBA00004613"/>
    </source>
</evidence>
<keyword evidence="8" id="KW-1185">Reference proteome</keyword>
<sequence>MTFVMIFLVLTLVVFMAETGECRCFIGRALAGKSQGWEANRFRLEKNSEKNGVQLWLEVSPRRSLSAV</sequence>
<keyword evidence="6" id="KW-0732">Signal</keyword>
<reference evidence="7" key="3">
    <citation type="submission" date="2025-09" db="UniProtKB">
        <authorList>
            <consortium name="Ensembl"/>
        </authorList>
    </citation>
    <scope>IDENTIFICATION</scope>
</reference>
<dbReference type="GeneTree" id="ENSGT00970000196798"/>
<evidence type="ECO:0000256" key="5">
    <source>
        <dbReference type="ARBA" id="ARBA00023022"/>
    </source>
</evidence>
<dbReference type="InParanoid" id="A0A4W6DE35"/>
<dbReference type="Proteomes" id="UP000314980">
    <property type="component" value="Unassembled WGS sequence"/>
</dbReference>
<organism evidence="7 8">
    <name type="scientific">Lates calcarifer</name>
    <name type="common">Barramundi</name>
    <name type="synonym">Holocentrus calcarifer</name>
    <dbReference type="NCBI Taxonomy" id="8187"/>
    <lineage>
        <taxon>Eukaryota</taxon>
        <taxon>Metazoa</taxon>
        <taxon>Chordata</taxon>
        <taxon>Craniata</taxon>
        <taxon>Vertebrata</taxon>
        <taxon>Euteleostomi</taxon>
        <taxon>Actinopterygii</taxon>
        <taxon>Neopterygii</taxon>
        <taxon>Teleostei</taxon>
        <taxon>Neoteleostei</taxon>
        <taxon>Acanthomorphata</taxon>
        <taxon>Carangaria</taxon>
        <taxon>Carangaria incertae sedis</taxon>
        <taxon>Centropomidae</taxon>
        <taxon>Lates</taxon>
    </lineage>
</organism>
<proteinExistence type="inferred from homology"/>
<keyword evidence="5" id="KW-0044">Antibiotic</keyword>
<dbReference type="GO" id="GO:0005576">
    <property type="term" value="C:extracellular region"/>
    <property type="evidence" value="ECO:0007669"/>
    <property type="project" value="UniProtKB-SubCell"/>
</dbReference>
<dbReference type="InterPro" id="IPR012515">
    <property type="entry name" value="Antimicrobial12"/>
</dbReference>
<dbReference type="Pfam" id="PF08107">
    <property type="entry name" value="Antimicrobial12"/>
    <property type="match status" value="1"/>
</dbReference>
<comment type="subcellular location">
    <subcellularLocation>
        <location evidence="1">Secreted</location>
    </subcellularLocation>
</comment>
<evidence type="ECO:0000256" key="3">
    <source>
        <dbReference type="ARBA" id="ARBA00022525"/>
    </source>
</evidence>
<evidence type="ECO:0000313" key="8">
    <source>
        <dbReference type="Proteomes" id="UP000314980"/>
    </source>
</evidence>
<reference evidence="8" key="1">
    <citation type="submission" date="2015-09" db="EMBL/GenBank/DDBJ databases">
        <authorList>
            <person name="Sai Rama Sridatta P."/>
        </authorList>
    </citation>
    <scope>NUCLEOTIDE SEQUENCE [LARGE SCALE GENOMIC DNA]</scope>
</reference>
<reference evidence="7" key="2">
    <citation type="submission" date="2025-08" db="UniProtKB">
        <authorList>
            <consortium name="Ensembl"/>
        </authorList>
    </citation>
    <scope>IDENTIFICATION</scope>
</reference>
<keyword evidence="3" id="KW-0964">Secreted</keyword>
<evidence type="ECO:0008006" key="9">
    <source>
        <dbReference type="Google" id="ProtNLM"/>
    </source>
</evidence>
<evidence type="ECO:0000256" key="6">
    <source>
        <dbReference type="SAM" id="SignalP"/>
    </source>
</evidence>
<dbReference type="AlphaFoldDB" id="A0A4W6DE35"/>
<feature type="chain" id="PRO_5021244482" description="Secreted protein" evidence="6">
    <location>
        <begin position="23"/>
        <end position="68"/>
    </location>
</feature>